<sequence>MEHWCQSSLQEGTWQLNMLMNAGDSRLRKPRLSSSSMLTVRVIEEAFTDQWRYHWRFISSLWRMSFPGGVIGQLPHTALTTYDALTLTRPPSPARSL</sequence>
<reference evidence="1" key="1">
    <citation type="submission" date="2022-08" db="EMBL/GenBank/DDBJ databases">
        <title>Genome sequencing of akame (Lates japonicus).</title>
        <authorList>
            <person name="Hashiguchi Y."/>
            <person name="Takahashi H."/>
        </authorList>
    </citation>
    <scope>NUCLEOTIDE SEQUENCE</scope>
    <source>
        <strain evidence="1">Kochi</strain>
    </source>
</reference>
<comment type="caution">
    <text evidence="1">The sequence shown here is derived from an EMBL/GenBank/DDBJ whole genome shotgun (WGS) entry which is preliminary data.</text>
</comment>
<name>A0AAD3MFQ9_LATJO</name>
<dbReference type="Proteomes" id="UP001279410">
    <property type="component" value="Unassembled WGS sequence"/>
</dbReference>
<evidence type="ECO:0000313" key="2">
    <source>
        <dbReference type="Proteomes" id="UP001279410"/>
    </source>
</evidence>
<accession>A0AAD3MFQ9</accession>
<proteinExistence type="predicted"/>
<keyword evidence="2" id="KW-1185">Reference proteome</keyword>
<dbReference type="EMBL" id="BRZM01000015">
    <property type="protein sequence ID" value="GLD52946.1"/>
    <property type="molecule type" value="Genomic_DNA"/>
</dbReference>
<protein>
    <submittedName>
        <fullName evidence="1">Protocadherin Fat 3a isoform X1</fullName>
    </submittedName>
</protein>
<organism evidence="1 2">
    <name type="scientific">Lates japonicus</name>
    <name type="common">Japanese lates</name>
    <dbReference type="NCBI Taxonomy" id="270547"/>
    <lineage>
        <taxon>Eukaryota</taxon>
        <taxon>Metazoa</taxon>
        <taxon>Chordata</taxon>
        <taxon>Craniata</taxon>
        <taxon>Vertebrata</taxon>
        <taxon>Euteleostomi</taxon>
        <taxon>Actinopterygii</taxon>
        <taxon>Neopterygii</taxon>
        <taxon>Teleostei</taxon>
        <taxon>Neoteleostei</taxon>
        <taxon>Acanthomorphata</taxon>
        <taxon>Carangaria</taxon>
        <taxon>Carangaria incertae sedis</taxon>
        <taxon>Centropomidae</taxon>
        <taxon>Lates</taxon>
    </lineage>
</organism>
<dbReference type="AlphaFoldDB" id="A0AAD3MFQ9"/>
<gene>
    <name evidence="1" type="ORF">AKAME5_000577200</name>
</gene>
<evidence type="ECO:0000313" key="1">
    <source>
        <dbReference type="EMBL" id="GLD52946.1"/>
    </source>
</evidence>